<dbReference type="AlphaFoldDB" id="A0A645GMV2"/>
<evidence type="ECO:0000313" key="1">
    <source>
        <dbReference type="EMBL" id="MPN27202.1"/>
    </source>
</evidence>
<protein>
    <submittedName>
        <fullName evidence="1">Uncharacterized protein</fullName>
    </submittedName>
</protein>
<dbReference type="EMBL" id="VSSQ01077004">
    <property type="protein sequence ID" value="MPN27202.1"/>
    <property type="molecule type" value="Genomic_DNA"/>
</dbReference>
<accession>A0A645GMV2</accession>
<proteinExistence type="predicted"/>
<sequence length="145" mass="16310">MTDATGEALTAQFGLGADVRTIRVCIRLARLWWWCRLVAKTGQRGQRGQHETTCGERDRDPTLHVARGRLPGEHPVDRHDGSRQPPPCAALANRVSHPLLSFLVRDVAALWGRLIAFVAATGSYRQRRLILQLFSTPSVMQVFEW</sequence>
<comment type="caution">
    <text evidence="1">The sequence shown here is derived from an EMBL/GenBank/DDBJ whole genome shotgun (WGS) entry which is preliminary data.</text>
</comment>
<reference evidence="1" key="1">
    <citation type="submission" date="2019-08" db="EMBL/GenBank/DDBJ databases">
        <authorList>
            <person name="Kucharzyk K."/>
            <person name="Murdoch R.W."/>
            <person name="Higgins S."/>
            <person name="Loffler F."/>
        </authorList>
    </citation>
    <scope>NUCLEOTIDE SEQUENCE</scope>
</reference>
<organism evidence="1">
    <name type="scientific">bioreactor metagenome</name>
    <dbReference type="NCBI Taxonomy" id="1076179"/>
    <lineage>
        <taxon>unclassified sequences</taxon>
        <taxon>metagenomes</taxon>
        <taxon>ecological metagenomes</taxon>
    </lineage>
</organism>
<gene>
    <name evidence="1" type="ORF">SDC9_174629</name>
</gene>
<name>A0A645GMV2_9ZZZZ</name>